<dbReference type="PRINTS" id="PR00359">
    <property type="entry name" value="BP450"/>
</dbReference>
<dbReference type="Gene3D" id="1.10.630.10">
    <property type="entry name" value="Cytochrome P450"/>
    <property type="match status" value="1"/>
</dbReference>
<evidence type="ECO:0000256" key="1">
    <source>
        <dbReference type="ARBA" id="ARBA00010617"/>
    </source>
</evidence>
<accession>A0ABP9RBZ3</accession>
<keyword evidence="3" id="KW-1185">Reference proteome</keyword>
<evidence type="ECO:0000313" key="2">
    <source>
        <dbReference type="EMBL" id="GAA5174353.1"/>
    </source>
</evidence>
<sequence>MPGDLSTVDLALWADGPPRELVMWYASASRDPDVVDDPDRFDLGRPVRDVPHYAFGGGGPHHCHGAFLAIKTISVALPRIIDRLPEIEVAGPTGCVRSTFVNSLTSLPVRFAGVAR</sequence>
<reference evidence="3" key="1">
    <citation type="journal article" date="2019" name="Int. J. Syst. Evol. Microbiol.">
        <title>The Global Catalogue of Microorganisms (GCM) 10K type strain sequencing project: providing services to taxonomists for standard genome sequencing and annotation.</title>
        <authorList>
            <consortium name="The Broad Institute Genomics Platform"/>
            <consortium name="The Broad Institute Genome Sequencing Center for Infectious Disease"/>
            <person name="Wu L."/>
            <person name="Ma J."/>
        </authorList>
    </citation>
    <scope>NUCLEOTIDE SEQUENCE [LARGE SCALE GENOMIC DNA]</scope>
    <source>
        <strain evidence="3">JCM 18303</strain>
    </source>
</reference>
<protein>
    <recommendedName>
        <fullName evidence="4">Cytochrome P450</fullName>
    </recommendedName>
</protein>
<dbReference type="SUPFAM" id="SSF48264">
    <property type="entry name" value="Cytochrome P450"/>
    <property type="match status" value="1"/>
</dbReference>
<evidence type="ECO:0000313" key="3">
    <source>
        <dbReference type="Proteomes" id="UP001428817"/>
    </source>
</evidence>
<dbReference type="Proteomes" id="UP001428817">
    <property type="component" value="Unassembled WGS sequence"/>
</dbReference>
<comment type="similarity">
    <text evidence="1">Belongs to the cytochrome P450 family.</text>
</comment>
<dbReference type="InterPro" id="IPR002397">
    <property type="entry name" value="Cyt_P450_B"/>
</dbReference>
<gene>
    <name evidence="2" type="ORF">GCM10023321_77980</name>
</gene>
<dbReference type="RefSeq" id="WP_185062057.1">
    <property type="nucleotide sequence ID" value="NZ_BAABJP010000062.1"/>
</dbReference>
<dbReference type="InterPro" id="IPR036396">
    <property type="entry name" value="Cyt_P450_sf"/>
</dbReference>
<dbReference type="PANTHER" id="PTHR46696:SF1">
    <property type="entry name" value="CYTOCHROME P450 YJIB-RELATED"/>
    <property type="match status" value="1"/>
</dbReference>
<comment type="caution">
    <text evidence="2">The sequence shown here is derived from an EMBL/GenBank/DDBJ whole genome shotgun (WGS) entry which is preliminary data.</text>
</comment>
<proteinExistence type="inferred from homology"/>
<dbReference type="PANTHER" id="PTHR46696">
    <property type="entry name" value="P450, PUTATIVE (EUROFUNG)-RELATED"/>
    <property type="match status" value="1"/>
</dbReference>
<name>A0ABP9RBZ3_9PSEU</name>
<evidence type="ECO:0008006" key="4">
    <source>
        <dbReference type="Google" id="ProtNLM"/>
    </source>
</evidence>
<dbReference type="EMBL" id="BAABJP010000062">
    <property type="protein sequence ID" value="GAA5174353.1"/>
    <property type="molecule type" value="Genomic_DNA"/>
</dbReference>
<organism evidence="2 3">
    <name type="scientific">Pseudonocardia eucalypti</name>
    <dbReference type="NCBI Taxonomy" id="648755"/>
    <lineage>
        <taxon>Bacteria</taxon>
        <taxon>Bacillati</taxon>
        <taxon>Actinomycetota</taxon>
        <taxon>Actinomycetes</taxon>
        <taxon>Pseudonocardiales</taxon>
        <taxon>Pseudonocardiaceae</taxon>
        <taxon>Pseudonocardia</taxon>
    </lineage>
</organism>